<reference evidence="2" key="1">
    <citation type="submission" date="2021-03" db="EMBL/GenBank/DDBJ databases">
        <authorList>
            <person name="Tagirdzhanova G."/>
        </authorList>
    </citation>
    <scope>NUCLEOTIDE SEQUENCE</scope>
</reference>
<comment type="caution">
    <text evidence="2">The sequence shown here is derived from an EMBL/GenBank/DDBJ whole genome shotgun (WGS) entry which is preliminary data.</text>
</comment>
<dbReference type="Pfam" id="PF13649">
    <property type="entry name" value="Methyltransf_25"/>
    <property type="match status" value="1"/>
</dbReference>
<dbReference type="PANTHER" id="PTHR43591">
    <property type="entry name" value="METHYLTRANSFERASE"/>
    <property type="match status" value="1"/>
</dbReference>
<proteinExistence type="predicted"/>
<feature type="domain" description="Methyltransferase" evidence="1">
    <location>
        <begin position="58"/>
        <end position="157"/>
    </location>
</feature>
<dbReference type="OrthoDB" id="10017101at2759"/>
<dbReference type="GO" id="GO:0008168">
    <property type="term" value="F:methyltransferase activity"/>
    <property type="evidence" value="ECO:0007669"/>
    <property type="project" value="TreeGrafter"/>
</dbReference>
<dbReference type="CDD" id="cd02440">
    <property type="entry name" value="AdoMet_MTases"/>
    <property type="match status" value="1"/>
</dbReference>
<organism evidence="2 3">
    <name type="scientific">Imshaugia aleurites</name>
    <dbReference type="NCBI Taxonomy" id="172621"/>
    <lineage>
        <taxon>Eukaryota</taxon>
        <taxon>Fungi</taxon>
        <taxon>Dikarya</taxon>
        <taxon>Ascomycota</taxon>
        <taxon>Pezizomycotina</taxon>
        <taxon>Lecanoromycetes</taxon>
        <taxon>OSLEUM clade</taxon>
        <taxon>Lecanoromycetidae</taxon>
        <taxon>Lecanorales</taxon>
        <taxon>Lecanorineae</taxon>
        <taxon>Parmeliaceae</taxon>
        <taxon>Imshaugia</taxon>
    </lineage>
</organism>
<evidence type="ECO:0000313" key="3">
    <source>
        <dbReference type="Proteomes" id="UP000664534"/>
    </source>
</evidence>
<dbReference type="EMBL" id="CAJPDT010000002">
    <property type="protein sequence ID" value="CAF9905902.1"/>
    <property type="molecule type" value="Genomic_DNA"/>
</dbReference>
<evidence type="ECO:0000313" key="2">
    <source>
        <dbReference type="EMBL" id="CAF9905902.1"/>
    </source>
</evidence>
<dbReference type="Gene3D" id="3.40.50.150">
    <property type="entry name" value="Vaccinia Virus protein VP39"/>
    <property type="match status" value="1"/>
</dbReference>
<keyword evidence="3" id="KW-1185">Reference proteome</keyword>
<dbReference type="InterPro" id="IPR041698">
    <property type="entry name" value="Methyltransf_25"/>
</dbReference>
<dbReference type="PANTHER" id="PTHR43591:SF24">
    <property type="entry name" value="2-METHOXY-6-POLYPRENYL-1,4-BENZOQUINOL METHYLASE, MITOCHONDRIAL"/>
    <property type="match status" value="1"/>
</dbReference>
<gene>
    <name evidence="2" type="ORF">IMSHALPRED_004012</name>
</gene>
<name>A0A8H3HX06_9LECA</name>
<sequence>MSEFNEDATKKANYKDVEYNMPRDNTGQHARLNDQAAGLSELMKGRLVHSPLERPSKIIDVGCGTGIVTRHLGSIYPSASVYGIDISPVPPTNASDVIPETPPNVEYIVGDIRKLAIEDERLKNRSFDCIFQRLLVCGMTQWQSYLSQMAALLRPGGWLEIHEYAFIWYNAKESDQNLSSGWKWQLAARHGAAQLGLDFDIGVNAEGYMQEAGLVDVKVEKYMVPYGTWLATEKPETRRIGAHNARDMGPVFSETMLPGITRKLDLGETEMGELKDDCRHCLKGEDGKYWWFYVTAGRKE</sequence>
<dbReference type="Proteomes" id="UP000664534">
    <property type="component" value="Unassembled WGS sequence"/>
</dbReference>
<dbReference type="InterPro" id="IPR029063">
    <property type="entry name" value="SAM-dependent_MTases_sf"/>
</dbReference>
<evidence type="ECO:0000259" key="1">
    <source>
        <dbReference type="Pfam" id="PF13649"/>
    </source>
</evidence>
<protein>
    <recommendedName>
        <fullName evidence="1">Methyltransferase domain-containing protein</fullName>
    </recommendedName>
</protein>
<dbReference type="AlphaFoldDB" id="A0A8H3HX06"/>
<dbReference type="SUPFAM" id="SSF53335">
    <property type="entry name" value="S-adenosyl-L-methionine-dependent methyltransferases"/>
    <property type="match status" value="1"/>
</dbReference>
<accession>A0A8H3HX06</accession>